<comment type="caution">
    <text evidence="1">The sequence shown here is derived from an EMBL/GenBank/DDBJ whole genome shotgun (WGS) entry which is preliminary data.</text>
</comment>
<organism evidence="1 2">
    <name type="scientific">Cohnella ginsengisoli</name>
    <dbReference type="NCBI Taxonomy" id="425004"/>
    <lineage>
        <taxon>Bacteria</taxon>
        <taxon>Bacillati</taxon>
        <taxon>Bacillota</taxon>
        <taxon>Bacilli</taxon>
        <taxon>Bacillales</taxon>
        <taxon>Paenibacillaceae</taxon>
        <taxon>Cohnella</taxon>
    </lineage>
</organism>
<dbReference type="Proteomes" id="UP001153387">
    <property type="component" value="Unassembled WGS sequence"/>
</dbReference>
<dbReference type="AlphaFoldDB" id="A0A9X4KMG1"/>
<protein>
    <submittedName>
        <fullName evidence="1">Uncharacterized protein</fullName>
    </submittedName>
</protein>
<dbReference type="EMBL" id="JAPDHZ010000006">
    <property type="protein sequence ID" value="MDG0794575.1"/>
    <property type="molecule type" value="Genomic_DNA"/>
</dbReference>
<reference evidence="1 2" key="1">
    <citation type="submission" date="2022-10" db="EMBL/GenBank/DDBJ databases">
        <title>Comparative genomic analysis of Cohnella hashimotonis sp. nov., isolated from the International Space Station.</title>
        <authorList>
            <person name="Simpson A."/>
            <person name="Venkateswaran K."/>
        </authorList>
    </citation>
    <scope>NUCLEOTIDE SEQUENCE [LARGE SCALE GENOMIC DNA]</scope>
    <source>
        <strain evidence="1 2">DSM 18997</strain>
    </source>
</reference>
<sequence>MNKLDVLLVLTERLSMQIEEATSEGLENLVALREEVIQELQGRVVTDEDRTKIKMIQMRHDMIIDRMVELRDEASRGLEQIQNSRLQKKQV</sequence>
<name>A0A9X4KMG1_9BACL</name>
<accession>A0A9X4KMG1</accession>
<evidence type="ECO:0000313" key="1">
    <source>
        <dbReference type="EMBL" id="MDG0794575.1"/>
    </source>
</evidence>
<dbReference type="RefSeq" id="WP_277568308.1">
    <property type="nucleotide sequence ID" value="NZ_JAPDHZ010000006.1"/>
</dbReference>
<gene>
    <name evidence="1" type="ORF">OMP38_29850</name>
</gene>
<keyword evidence="2" id="KW-1185">Reference proteome</keyword>
<evidence type="ECO:0000313" key="2">
    <source>
        <dbReference type="Proteomes" id="UP001153387"/>
    </source>
</evidence>
<proteinExistence type="predicted"/>